<reference evidence="1 2" key="1">
    <citation type="submission" date="2016-03" db="EMBL/GenBank/DDBJ databases">
        <authorList>
            <person name="Rimple P."/>
            <person name="Montgomery M.T."/>
            <person name="Guerrero C.A."/>
            <person name="Mavrich T.N."/>
            <person name="Pope W.H."/>
            <person name="Garlena R.A."/>
            <person name="Russell D.A."/>
            <person name="Jacobs-Sera D."/>
            <person name="Hendrix R.W."/>
            <person name="Hatfull G.F."/>
        </authorList>
    </citation>
    <scope>NUCLEOTIDE SEQUENCE [LARGE SCALE GENOMIC DNA]</scope>
</reference>
<name>A0A161HT40_9CAUD</name>
<accession>A0A161HT40</accession>
<protein>
    <submittedName>
        <fullName evidence="1">Uncharacterized protein</fullName>
    </submittedName>
</protein>
<dbReference type="GeneID" id="28803044"/>
<gene>
    <name evidence="1" type="primary">13</name>
    <name evidence="1" type="ORF">PBI_DEMOSTHENES_13</name>
</gene>
<keyword evidence="2" id="KW-1185">Reference proteome</keyword>
<dbReference type="OrthoDB" id="19070at10239"/>
<evidence type="ECO:0000313" key="2">
    <source>
        <dbReference type="Proteomes" id="UP000203422"/>
    </source>
</evidence>
<dbReference type="Proteomes" id="UP000203422">
    <property type="component" value="Segment"/>
</dbReference>
<organism evidence="1 2">
    <name type="scientific">Gordonia phage Demosthenes</name>
    <dbReference type="NCBI Taxonomy" id="1838067"/>
    <lineage>
        <taxon>Viruses</taxon>
        <taxon>Duplodnaviria</taxon>
        <taxon>Heunggongvirae</taxon>
        <taxon>Uroviricota</taxon>
        <taxon>Caudoviricetes</taxon>
        <taxon>Demosthenesvirus</taxon>
        <taxon>Demosthenesvirus demosthenes</taxon>
    </lineage>
</organism>
<proteinExistence type="predicted"/>
<evidence type="ECO:0000313" key="1">
    <source>
        <dbReference type="EMBL" id="ANA85983.1"/>
    </source>
</evidence>
<dbReference type="KEGG" id="vg:28803044"/>
<sequence length="102" mass="11730">MSTTATQHELRCDCSSHRLLAHYGIDENGKLYVLVASFRNRKPTTKIFSNHSMKIFCPSCERWFSVVINNQEISKQEMRLPPALPGERVTKRVVLDNGKPRL</sequence>
<dbReference type="RefSeq" id="YP_009276724.1">
    <property type="nucleotide sequence ID" value="NC_030944.1"/>
</dbReference>
<dbReference type="EMBL" id="KU998242">
    <property type="protein sequence ID" value="ANA85983.1"/>
    <property type="molecule type" value="Genomic_DNA"/>
</dbReference>